<evidence type="ECO:0000313" key="3">
    <source>
        <dbReference type="Proteomes" id="UP000282759"/>
    </source>
</evidence>
<protein>
    <submittedName>
        <fullName evidence="2">Uncharacterized protein</fullName>
    </submittedName>
</protein>
<proteinExistence type="predicted"/>
<dbReference type="AlphaFoldDB" id="A0A3S3TJI0"/>
<comment type="caution">
    <text evidence="2">The sequence shown here is derived from an EMBL/GenBank/DDBJ whole genome shotgun (WGS) entry which is preliminary data.</text>
</comment>
<keyword evidence="1" id="KW-1133">Transmembrane helix</keyword>
<name>A0A3S3TJI0_9SPHI</name>
<reference evidence="2 3" key="1">
    <citation type="submission" date="2019-01" db="EMBL/GenBank/DDBJ databases">
        <authorList>
            <person name="Chen W.-M."/>
        </authorList>
    </citation>
    <scope>NUCLEOTIDE SEQUENCE [LARGE SCALE GENOMIC DNA]</scope>
    <source>
        <strain evidence="2 3">YBJ-36</strain>
    </source>
</reference>
<keyword evidence="1" id="KW-0472">Membrane</keyword>
<keyword evidence="1" id="KW-0812">Transmembrane</keyword>
<evidence type="ECO:0000256" key="1">
    <source>
        <dbReference type="SAM" id="Phobius"/>
    </source>
</evidence>
<keyword evidence="3" id="KW-1185">Reference proteome</keyword>
<dbReference type="RefSeq" id="WP_127702859.1">
    <property type="nucleotide sequence ID" value="NZ_SACK01000001.1"/>
</dbReference>
<accession>A0A3S3TJI0</accession>
<feature type="transmembrane region" description="Helical" evidence="1">
    <location>
        <begin position="7"/>
        <end position="26"/>
    </location>
</feature>
<evidence type="ECO:0000313" key="2">
    <source>
        <dbReference type="EMBL" id="RVU02483.1"/>
    </source>
</evidence>
<dbReference type="EMBL" id="SACK01000001">
    <property type="protein sequence ID" value="RVU02483.1"/>
    <property type="molecule type" value="Genomic_DNA"/>
</dbReference>
<organism evidence="2 3">
    <name type="scientific">Mucilaginibacter limnophilus</name>
    <dbReference type="NCBI Taxonomy" id="1932778"/>
    <lineage>
        <taxon>Bacteria</taxon>
        <taxon>Pseudomonadati</taxon>
        <taxon>Bacteroidota</taxon>
        <taxon>Sphingobacteriia</taxon>
        <taxon>Sphingobacteriales</taxon>
        <taxon>Sphingobacteriaceae</taxon>
        <taxon>Mucilaginibacter</taxon>
    </lineage>
</organism>
<dbReference type="Proteomes" id="UP000282759">
    <property type="component" value="Unassembled WGS sequence"/>
</dbReference>
<gene>
    <name evidence="2" type="ORF">EOD41_00650</name>
</gene>
<sequence>MKRVLKVICWLFLILLLIIAICYIGIPSRLANKNIDNESFKRIKEATKILVFAQNKAQHNTTKGLLQFLPFEYGRISSSNQINNLFPFLSAVDKNKIKALFDNNDIEEIDIHEQGCISYTIKNL</sequence>